<evidence type="ECO:0000256" key="1">
    <source>
        <dbReference type="SAM" id="MobiDB-lite"/>
    </source>
</evidence>
<feature type="region of interest" description="Disordered" evidence="1">
    <location>
        <begin position="23"/>
        <end position="47"/>
    </location>
</feature>
<reference evidence="2 3" key="1">
    <citation type="submission" date="2019-07" db="EMBL/GenBank/DDBJ databases">
        <title>Draft genome sequences of 15 bacterial species constituting the stable defined intestinal microbiota of the GM15 gnotobiotic mouse model.</title>
        <authorList>
            <person name="Elie C."/>
            <person name="Mathieu A."/>
            <person name="Saliou A."/>
            <person name="Darnaud M."/>
            <person name="Leulier F."/>
            <person name="Tamellini A."/>
        </authorList>
    </citation>
    <scope>NUCLEOTIDE SEQUENCE [LARGE SCALE GENOMIC DNA]</scope>
    <source>
        <strain evidence="3">ASF 502</strain>
    </source>
</reference>
<comment type="caution">
    <text evidence="2">The sequence shown here is derived from an EMBL/GenBank/DDBJ whole genome shotgun (WGS) entry which is preliminary data.</text>
</comment>
<dbReference type="OrthoDB" id="2055006at2"/>
<dbReference type="RefSeq" id="WP_044990135.1">
    <property type="nucleotide sequence ID" value="NZ_VIRB01000167.1"/>
</dbReference>
<dbReference type="AlphaFoldDB" id="A0A9X5CFT3"/>
<proteinExistence type="predicted"/>
<gene>
    <name evidence="2" type="ORF">FMM80_29405</name>
</gene>
<name>A0A9X5CFT3_9FIRM</name>
<feature type="compositionally biased region" description="Basic and acidic residues" evidence="1">
    <location>
        <begin position="23"/>
        <end position="40"/>
    </location>
</feature>
<organism evidence="2 3">
    <name type="scientific">Schaedlerella arabinosiphila</name>
    <dbReference type="NCBI Taxonomy" id="2044587"/>
    <lineage>
        <taxon>Bacteria</taxon>
        <taxon>Bacillati</taxon>
        <taxon>Bacillota</taxon>
        <taxon>Clostridia</taxon>
        <taxon>Lachnospirales</taxon>
        <taxon>Lachnospiraceae</taxon>
        <taxon>Schaedlerella</taxon>
    </lineage>
</organism>
<evidence type="ECO:0000313" key="3">
    <source>
        <dbReference type="Proteomes" id="UP000474104"/>
    </source>
</evidence>
<dbReference type="EMBL" id="VIRB01000167">
    <property type="protein sequence ID" value="NDO72522.1"/>
    <property type="molecule type" value="Genomic_DNA"/>
</dbReference>
<dbReference type="Proteomes" id="UP000474104">
    <property type="component" value="Unassembled WGS sequence"/>
</dbReference>
<protein>
    <submittedName>
        <fullName evidence="2">Uncharacterized protein</fullName>
    </submittedName>
</protein>
<accession>A0A9X5CFT3</accession>
<evidence type="ECO:0000313" key="2">
    <source>
        <dbReference type="EMBL" id="NDO72522.1"/>
    </source>
</evidence>
<sequence length="110" mass="12892">MEERIKERNRKRAEIWALKSFRDRSSSEYGGRDKKEEQKKSGNSGLKSFRDRSQFRLELRGRMPNAESDSYYAVLTDNKNLTFEDVSKSLYGSLLEDSKIMEGSIIVEMR</sequence>